<feature type="compositionally biased region" description="Polar residues" evidence="1">
    <location>
        <begin position="174"/>
        <end position="190"/>
    </location>
</feature>
<dbReference type="GeneID" id="77803046"/>
<feature type="region of interest" description="Disordered" evidence="1">
    <location>
        <begin position="1"/>
        <end position="62"/>
    </location>
</feature>
<proteinExistence type="predicted"/>
<evidence type="ECO:0000256" key="1">
    <source>
        <dbReference type="SAM" id="MobiDB-lite"/>
    </source>
</evidence>
<evidence type="ECO:0000313" key="3">
    <source>
        <dbReference type="Proteomes" id="UP001164743"/>
    </source>
</evidence>
<keyword evidence="3" id="KW-1185">Reference proteome</keyword>
<feature type="compositionally biased region" description="Basic residues" evidence="1">
    <location>
        <begin position="33"/>
        <end position="44"/>
    </location>
</feature>
<organism evidence="2 3">
    <name type="scientific">Puccinia triticina</name>
    <dbReference type="NCBI Taxonomy" id="208348"/>
    <lineage>
        <taxon>Eukaryota</taxon>
        <taxon>Fungi</taxon>
        <taxon>Dikarya</taxon>
        <taxon>Basidiomycota</taxon>
        <taxon>Pucciniomycotina</taxon>
        <taxon>Pucciniomycetes</taxon>
        <taxon>Pucciniales</taxon>
        <taxon>Pucciniaceae</taxon>
        <taxon>Puccinia</taxon>
    </lineage>
</organism>
<name>A0ABY7D2Q4_9BASI</name>
<dbReference type="RefSeq" id="XP_053026097.1">
    <property type="nucleotide sequence ID" value="XM_053162151.1"/>
</dbReference>
<gene>
    <name evidence="2" type="ORF">PtA15_12A532</name>
</gene>
<feature type="compositionally biased region" description="Low complexity" evidence="1">
    <location>
        <begin position="45"/>
        <end position="62"/>
    </location>
</feature>
<dbReference type="EMBL" id="CP110432">
    <property type="protein sequence ID" value="WAQ90542.1"/>
    <property type="molecule type" value="Genomic_DNA"/>
</dbReference>
<dbReference type="Proteomes" id="UP001164743">
    <property type="component" value="Chromosome 12A"/>
</dbReference>
<evidence type="ECO:0000313" key="2">
    <source>
        <dbReference type="EMBL" id="WAQ90542.1"/>
    </source>
</evidence>
<feature type="region of interest" description="Disordered" evidence="1">
    <location>
        <begin position="75"/>
        <end position="190"/>
    </location>
</feature>
<protein>
    <submittedName>
        <fullName evidence="2">Uncharacterized protein</fullName>
    </submittedName>
</protein>
<sequence>MHTTGTLADEEDIKIHQIPVKGSSPSTTQASKKPQKKREKKKSSLKPVNLLNKKNSSSKLTINNTPLAPFVMLQTASSGDGVPESILPSKKQTNTDQGDQAAPTPDLNPQLKPVQSTLSSTGQVVASTNFPPQTCPLPTQTTVSTASPPVPRPNENPDSNRSFPDPMDTPQVEDPQNQDPSNRTPNRQSR</sequence>
<accession>A0ABY7D2Q4</accession>
<reference evidence="2" key="1">
    <citation type="submission" date="2022-10" db="EMBL/GenBank/DDBJ databases">
        <title>Puccinia triticina Genome sequencing and assembly.</title>
        <authorList>
            <person name="Li C."/>
        </authorList>
    </citation>
    <scope>NUCLEOTIDE SEQUENCE</scope>
    <source>
        <strain evidence="2">Pt15</strain>
    </source>
</reference>
<feature type="compositionally biased region" description="Polar residues" evidence="1">
    <location>
        <begin position="113"/>
        <end position="130"/>
    </location>
</feature>